<evidence type="ECO:0000256" key="2">
    <source>
        <dbReference type="ARBA" id="ARBA00004922"/>
    </source>
</evidence>
<feature type="transmembrane region" description="Helical" evidence="11">
    <location>
        <begin position="157"/>
        <end position="178"/>
    </location>
</feature>
<comment type="caution">
    <text evidence="13">The sequence shown here is derived from an EMBL/GenBank/DDBJ whole genome shotgun (WGS) entry which is preliminary data.</text>
</comment>
<keyword evidence="6 11" id="KW-0256">Endoplasmic reticulum</keyword>
<name>A0A2B7Y7T7_POLH7</name>
<keyword evidence="4 11" id="KW-0812">Transmembrane</keyword>
<feature type="transmembrane region" description="Helical" evidence="11">
    <location>
        <begin position="24"/>
        <end position="45"/>
    </location>
</feature>
<protein>
    <recommendedName>
        <fullName evidence="11">Dolichyldiphosphatase</fullName>
        <ecNumber evidence="11">3.6.1.43</ecNumber>
    </recommendedName>
</protein>
<evidence type="ECO:0000256" key="1">
    <source>
        <dbReference type="ARBA" id="ARBA00004477"/>
    </source>
</evidence>
<comment type="similarity">
    <text evidence="3 11">Belongs to the dolichyldiphosphatase family.</text>
</comment>
<evidence type="ECO:0000256" key="3">
    <source>
        <dbReference type="ARBA" id="ARBA00005518"/>
    </source>
</evidence>
<feature type="transmembrane region" description="Helical" evidence="11">
    <location>
        <begin position="130"/>
        <end position="151"/>
    </location>
</feature>
<dbReference type="InterPro" id="IPR036938">
    <property type="entry name" value="PAP2/HPO_sf"/>
</dbReference>
<accession>A0A2B7Y7T7</accession>
<dbReference type="EMBL" id="PDNA01000066">
    <property type="protein sequence ID" value="PGH17270.1"/>
    <property type="molecule type" value="Genomic_DNA"/>
</dbReference>
<evidence type="ECO:0000313" key="13">
    <source>
        <dbReference type="EMBL" id="PGH17270.1"/>
    </source>
</evidence>
<evidence type="ECO:0000256" key="5">
    <source>
        <dbReference type="ARBA" id="ARBA00022801"/>
    </source>
</evidence>
<dbReference type="Gene3D" id="1.20.144.10">
    <property type="entry name" value="Phosphatidic acid phosphatase type 2/haloperoxidase"/>
    <property type="match status" value="1"/>
</dbReference>
<gene>
    <name evidence="13" type="ORF">AJ80_04912</name>
</gene>
<evidence type="ECO:0000256" key="6">
    <source>
        <dbReference type="ARBA" id="ARBA00022824"/>
    </source>
</evidence>
<dbReference type="GO" id="GO:0005789">
    <property type="term" value="C:endoplasmic reticulum membrane"/>
    <property type="evidence" value="ECO:0007669"/>
    <property type="project" value="UniProtKB-SubCell"/>
</dbReference>
<keyword evidence="7 11" id="KW-1133">Transmembrane helix</keyword>
<evidence type="ECO:0000256" key="10">
    <source>
        <dbReference type="ARBA" id="ARBA00047349"/>
    </source>
</evidence>
<evidence type="ECO:0000259" key="12">
    <source>
        <dbReference type="SMART" id="SM00014"/>
    </source>
</evidence>
<keyword evidence="8 11" id="KW-0472">Membrane</keyword>
<dbReference type="PANTHER" id="PTHR11247:SF1">
    <property type="entry name" value="DOLICHYLDIPHOSPHATASE 1"/>
    <property type="match status" value="1"/>
</dbReference>
<dbReference type="SUPFAM" id="SSF48317">
    <property type="entry name" value="Acid phosphatase/Vanadium-dependent haloperoxidase"/>
    <property type="match status" value="1"/>
</dbReference>
<dbReference type="UniPathway" id="UPA00378"/>
<comment type="function">
    <text evidence="9 11">Required for efficient N-glycosylation. Necessary for maintaining optimal levels of dolichol-linked oligosaccharides. Hydrolyzes dolichyl pyrophosphate at a very high rate and dolichyl monophosphate at a much lower rate. Does not act on phosphatidate.</text>
</comment>
<dbReference type="EC" id="3.6.1.43" evidence="11"/>
<evidence type="ECO:0000256" key="8">
    <source>
        <dbReference type="ARBA" id="ARBA00023136"/>
    </source>
</evidence>
<dbReference type="OrthoDB" id="302705at2759"/>
<dbReference type="GO" id="GO:0006487">
    <property type="term" value="P:protein N-linked glycosylation"/>
    <property type="evidence" value="ECO:0007669"/>
    <property type="project" value="UniProtKB-UniRule"/>
</dbReference>
<dbReference type="FunFam" id="1.20.144.10:FF:000003">
    <property type="entry name" value="Dolichyldiphosphatase 1"/>
    <property type="match status" value="1"/>
</dbReference>
<feature type="transmembrane region" description="Helical" evidence="11">
    <location>
        <begin position="93"/>
        <end position="109"/>
    </location>
</feature>
<dbReference type="Pfam" id="PF01569">
    <property type="entry name" value="PAP2"/>
    <property type="match status" value="1"/>
</dbReference>
<comment type="catalytic activity">
    <reaction evidence="10 11">
        <text>a di-trans,poly-cis-dolichyl diphosphate + H2O = a di-trans,poly-cis-dolichyl phosphate + phosphate + H(+)</text>
        <dbReference type="Rhea" id="RHEA:14385"/>
        <dbReference type="Rhea" id="RHEA-COMP:19498"/>
        <dbReference type="Rhea" id="RHEA-COMP:19506"/>
        <dbReference type="ChEBI" id="CHEBI:15377"/>
        <dbReference type="ChEBI" id="CHEBI:15378"/>
        <dbReference type="ChEBI" id="CHEBI:43474"/>
        <dbReference type="ChEBI" id="CHEBI:57497"/>
        <dbReference type="ChEBI" id="CHEBI:57683"/>
        <dbReference type="EC" id="3.6.1.43"/>
    </reaction>
</comment>
<dbReference type="AlphaFoldDB" id="A0A2B7Y7T7"/>
<evidence type="ECO:0000256" key="9">
    <source>
        <dbReference type="ARBA" id="ARBA00024907"/>
    </source>
</evidence>
<comment type="subcellular location">
    <subcellularLocation>
        <location evidence="1 11">Endoplasmic reticulum membrane</location>
        <topology evidence="1 11">Multi-pass membrane protein</topology>
    </subcellularLocation>
</comment>
<evidence type="ECO:0000313" key="14">
    <source>
        <dbReference type="Proteomes" id="UP000224634"/>
    </source>
</evidence>
<evidence type="ECO:0000256" key="4">
    <source>
        <dbReference type="ARBA" id="ARBA00022692"/>
    </source>
</evidence>
<dbReference type="InterPro" id="IPR000326">
    <property type="entry name" value="PAP2/HPO"/>
</dbReference>
<dbReference type="GO" id="GO:0008610">
    <property type="term" value="P:lipid biosynthetic process"/>
    <property type="evidence" value="ECO:0007669"/>
    <property type="project" value="TreeGrafter"/>
</dbReference>
<dbReference type="PANTHER" id="PTHR11247">
    <property type="entry name" value="PALMITOYL-PROTEIN THIOESTERASE/DOLICHYLDIPHOSPHATASE 1"/>
    <property type="match status" value="1"/>
</dbReference>
<dbReference type="STRING" id="1447883.A0A2B7Y7T7"/>
<keyword evidence="14" id="KW-1185">Reference proteome</keyword>
<feature type="domain" description="Phosphatidic acid phosphatase type 2/haloperoxidase" evidence="12">
    <location>
        <begin position="52"/>
        <end position="172"/>
    </location>
</feature>
<dbReference type="SMART" id="SM00014">
    <property type="entry name" value="acidPPc"/>
    <property type="match status" value="1"/>
</dbReference>
<sequence length="234" mass="26003">MNVPVAASLSLTHVNYNPDDPLSYLAALLSLVPQALCVIYVTLIWSSRELEVLLMFAGQMLCEALNFALKRLIREERPPQTYGRGYGMPSSHAQFVAFFSLSLTLFLLVRHVPDTTNSNHSAATFTQRATVSMLACVSAAAVASSRVYLNYHTPKQVLAGYAAGLIFAAVWFVFTAYLRHAGWVDWALDLSVSRMARMRDLVVVEDLVEAGWQHWLEKMSKRKGEAGSNKDKTS</sequence>
<comment type="pathway">
    <text evidence="2 11">Protein modification; protein glycosylation.</text>
</comment>
<evidence type="ECO:0000256" key="7">
    <source>
        <dbReference type="ARBA" id="ARBA00022989"/>
    </source>
</evidence>
<evidence type="ECO:0000256" key="11">
    <source>
        <dbReference type="RuleBase" id="RU367078"/>
    </source>
</evidence>
<organism evidence="13 14">
    <name type="scientific">Polytolypa hystricis (strain UAMH7299)</name>
    <dbReference type="NCBI Taxonomy" id="1447883"/>
    <lineage>
        <taxon>Eukaryota</taxon>
        <taxon>Fungi</taxon>
        <taxon>Dikarya</taxon>
        <taxon>Ascomycota</taxon>
        <taxon>Pezizomycotina</taxon>
        <taxon>Eurotiomycetes</taxon>
        <taxon>Eurotiomycetidae</taxon>
        <taxon>Onygenales</taxon>
        <taxon>Onygenales incertae sedis</taxon>
        <taxon>Polytolypa</taxon>
    </lineage>
</organism>
<proteinExistence type="inferred from homology"/>
<reference evidence="13 14" key="1">
    <citation type="submission" date="2017-10" db="EMBL/GenBank/DDBJ databases">
        <title>Comparative genomics in systemic dimorphic fungi from Ajellomycetaceae.</title>
        <authorList>
            <person name="Munoz J.F."/>
            <person name="Mcewen J.G."/>
            <person name="Clay O.K."/>
            <person name="Cuomo C.A."/>
        </authorList>
    </citation>
    <scope>NUCLEOTIDE SEQUENCE [LARGE SCALE GENOMIC DNA]</scope>
    <source>
        <strain evidence="13 14">UAMH7299</strain>
    </source>
</reference>
<keyword evidence="5 11" id="KW-0378">Hydrolase</keyword>
<dbReference type="GO" id="GO:0047874">
    <property type="term" value="F:dolichyldiphosphatase activity"/>
    <property type="evidence" value="ECO:0007669"/>
    <property type="project" value="UniProtKB-UniRule"/>
</dbReference>
<dbReference type="Proteomes" id="UP000224634">
    <property type="component" value="Unassembled WGS sequence"/>
</dbReference>